<dbReference type="PIRSF" id="PIRSF000371">
    <property type="entry name" value="PFL_act_enz"/>
    <property type="match status" value="1"/>
</dbReference>
<evidence type="ECO:0000256" key="1">
    <source>
        <dbReference type="ARBA" id="ARBA00003141"/>
    </source>
</evidence>
<dbReference type="eggNOG" id="COG1180">
    <property type="taxonomic scope" value="Bacteria"/>
</dbReference>
<keyword evidence="7 10" id="KW-0560">Oxidoreductase</keyword>
<dbReference type="AlphaFoldDB" id="C0FTS6"/>
<proteinExistence type="inferred from homology"/>
<evidence type="ECO:0000256" key="6">
    <source>
        <dbReference type="ARBA" id="ARBA00022723"/>
    </source>
</evidence>
<comment type="cofactor">
    <cofactor evidence="10">
        <name>[4Fe-4S] cluster</name>
        <dbReference type="ChEBI" id="CHEBI:49883"/>
    </cofactor>
    <text evidence="10">Binds 1 [4Fe-4S] cluster. The cluster is coordinated with 3 cysteines and an exchangeable S-adenosyl-L-methionine.</text>
</comment>
<keyword evidence="5 10" id="KW-0949">S-adenosyl-L-methionine</keyword>
<dbReference type="SFLD" id="SFLDG01066">
    <property type="entry name" value="organic_radical-activating_enz"/>
    <property type="match status" value="1"/>
</dbReference>
<dbReference type="InterPro" id="IPR007197">
    <property type="entry name" value="rSAM"/>
</dbReference>
<keyword evidence="8 10" id="KW-0408">Iron</keyword>
<dbReference type="GO" id="GO:0016829">
    <property type="term" value="F:lyase activity"/>
    <property type="evidence" value="ECO:0007669"/>
    <property type="project" value="UniProtKB-KW"/>
</dbReference>
<evidence type="ECO:0000256" key="7">
    <source>
        <dbReference type="ARBA" id="ARBA00023002"/>
    </source>
</evidence>
<evidence type="ECO:0000259" key="11">
    <source>
        <dbReference type="PROSITE" id="PS51918"/>
    </source>
</evidence>
<keyword evidence="9 10" id="KW-0411">Iron-sulfur</keyword>
<keyword evidence="6 10" id="KW-0479">Metal-binding</keyword>
<dbReference type="EC" id="1.97.1.4" evidence="10"/>
<comment type="similarity">
    <text evidence="2 10">Belongs to the organic radical-activating enzymes family.</text>
</comment>
<feature type="domain" description="Radical SAM core" evidence="11">
    <location>
        <begin position="27"/>
        <end position="278"/>
    </location>
</feature>
<evidence type="ECO:0000256" key="8">
    <source>
        <dbReference type="ARBA" id="ARBA00023004"/>
    </source>
</evidence>
<keyword evidence="4 10" id="KW-0004">4Fe-4S</keyword>
<comment type="subcellular location">
    <subcellularLocation>
        <location evidence="10">Cytoplasm</location>
    </subcellularLocation>
</comment>
<sequence length="278" mass="31827">MARVSVIHRKRRTTWEKIHSLETFGTVDGPGVRFVVFFQGCPMRCQYCHNPDTWKIEDGEEMTADEIIDRFERNRSFYQTGGITATGGEPMLQLDFLTELFTKAKEKGIHTCLDTSGIMFPKKHTGTDQNSEREISLTGISENMASDRMEKIEQLMSVTDLVMLDIKHINDEEHQKLTGQPNSNILAFAKYLDSIGKPVWIRHVVVPGITFDEKELMELGLFLKTLRNVEKLEVLPYHSMGKVKYDNLGMDYVLKDTPQLTKAEAKEAEHIIRAAMEQ</sequence>
<dbReference type="RefSeq" id="WP_007886077.1">
    <property type="nucleotide sequence ID" value="NZ_ACFY01000087.1"/>
</dbReference>
<dbReference type="InterPro" id="IPR058240">
    <property type="entry name" value="rSAM_sf"/>
</dbReference>
<comment type="function">
    <text evidence="1 10">Activation of pyruvate formate-lyase under anaerobic conditions by generation of an organic free radical, using S-adenosylmethionine and reduced flavodoxin as cosubstrates to produce 5'-deoxy-adenosine.</text>
</comment>
<dbReference type="InterPro" id="IPR012839">
    <property type="entry name" value="Organic_radical_activase"/>
</dbReference>
<dbReference type="GO" id="GO:0051539">
    <property type="term" value="F:4 iron, 4 sulfur cluster binding"/>
    <property type="evidence" value="ECO:0007669"/>
    <property type="project" value="UniProtKB-UniRule"/>
</dbReference>
<dbReference type="InterPro" id="IPR012838">
    <property type="entry name" value="PFL1_activating"/>
</dbReference>
<keyword evidence="12" id="KW-0456">Lyase</keyword>
<organism evidence="12 13">
    <name type="scientific">Roseburia inulinivorans DSM 16841</name>
    <dbReference type="NCBI Taxonomy" id="622312"/>
    <lineage>
        <taxon>Bacteria</taxon>
        <taxon>Bacillati</taxon>
        <taxon>Bacillota</taxon>
        <taxon>Clostridia</taxon>
        <taxon>Lachnospirales</taxon>
        <taxon>Lachnospiraceae</taxon>
        <taxon>Roseburia</taxon>
    </lineage>
</organism>
<evidence type="ECO:0000256" key="4">
    <source>
        <dbReference type="ARBA" id="ARBA00022485"/>
    </source>
</evidence>
<dbReference type="Pfam" id="PF04055">
    <property type="entry name" value="Radical_SAM"/>
    <property type="match status" value="1"/>
</dbReference>
<gene>
    <name evidence="12" type="primary">pflA</name>
    <name evidence="12" type="ORF">ROSEINA2194_02147</name>
</gene>
<keyword evidence="10" id="KW-0963">Cytoplasm</keyword>
<evidence type="ECO:0000313" key="13">
    <source>
        <dbReference type="Proteomes" id="UP000003561"/>
    </source>
</evidence>
<dbReference type="SFLD" id="SFLDG01067">
    <property type="entry name" value="SPASM/twitch_domain_containing"/>
    <property type="match status" value="1"/>
</dbReference>
<dbReference type="Gene3D" id="3.20.20.70">
    <property type="entry name" value="Aldolase class I"/>
    <property type="match status" value="1"/>
</dbReference>
<dbReference type="EMBL" id="ACFY01000087">
    <property type="protein sequence ID" value="EEG94031.1"/>
    <property type="molecule type" value="Genomic_DNA"/>
</dbReference>
<dbReference type="CDD" id="cd01335">
    <property type="entry name" value="Radical_SAM"/>
    <property type="match status" value="1"/>
</dbReference>
<protein>
    <recommendedName>
        <fullName evidence="3 10">Pyruvate formate-lyase-activating enzyme</fullName>
        <ecNumber evidence="10">1.97.1.4</ecNumber>
    </recommendedName>
</protein>
<dbReference type="InterPro" id="IPR013785">
    <property type="entry name" value="Aldolase_TIM"/>
</dbReference>
<evidence type="ECO:0000256" key="10">
    <source>
        <dbReference type="RuleBase" id="RU362053"/>
    </source>
</evidence>
<dbReference type="Proteomes" id="UP000003561">
    <property type="component" value="Unassembled WGS sequence"/>
</dbReference>
<name>C0FTS6_9FIRM</name>
<keyword evidence="12" id="KW-0670">Pyruvate</keyword>
<reference evidence="12 13" key="2">
    <citation type="submission" date="2009-03" db="EMBL/GenBank/DDBJ databases">
        <title>Draft genome sequence of Roseburia inulinivorans (DSM 16841).</title>
        <authorList>
            <person name="Sudarsanam P."/>
            <person name="Ley R."/>
            <person name="Guruge J."/>
            <person name="Turnbaugh P.J."/>
            <person name="Mahowald M."/>
            <person name="Liep D."/>
            <person name="Gordon J."/>
        </authorList>
    </citation>
    <scope>NUCLEOTIDE SEQUENCE [LARGE SCALE GENOMIC DNA]</scope>
    <source>
        <strain evidence="12 13">DSM 16841</strain>
    </source>
</reference>
<dbReference type="GO" id="GO:0005737">
    <property type="term" value="C:cytoplasm"/>
    <property type="evidence" value="ECO:0007669"/>
    <property type="project" value="UniProtKB-SubCell"/>
</dbReference>
<reference evidence="12 13" key="1">
    <citation type="submission" date="2009-02" db="EMBL/GenBank/DDBJ databases">
        <authorList>
            <person name="Fulton L."/>
            <person name="Clifton S."/>
            <person name="Fulton B."/>
            <person name="Xu J."/>
            <person name="Minx P."/>
            <person name="Pepin K.H."/>
            <person name="Johnson M."/>
            <person name="Bhonagiri V."/>
            <person name="Nash W.E."/>
            <person name="Mardis E.R."/>
            <person name="Wilson R.K."/>
        </authorList>
    </citation>
    <scope>NUCLEOTIDE SEQUENCE [LARGE SCALE GENOMIC DNA]</scope>
    <source>
        <strain evidence="12 13">DSM 16841</strain>
    </source>
</reference>
<evidence type="ECO:0000256" key="3">
    <source>
        <dbReference type="ARBA" id="ARBA00021356"/>
    </source>
</evidence>
<dbReference type="InterPro" id="IPR034457">
    <property type="entry name" value="Organic_radical-activating"/>
</dbReference>
<comment type="catalytic activity">
    <reaction evidence="10">
        <text>glycyl-[formate C-acetyltransferase] + reduced [flavodoxin] + S-adenosyl-L-methionine = glycin-2-yl radical-[formate C-acetyltransferase] + semiquinone [flavodoxin] + 5'-deoxyadenosine + L-methionine + H(+)</text>
        <dbReference type="Rhea" id="RHEA:19225"/>
        <dbReference type="Rhea" id="RHEA-COMP:10622"/>
        <dbReference type="Rhea" id="RHEA-COMP:12190"/>
        <dbReference type="Rhea" id="RHEA-COMP:12191"/>
        <dbReference type="Rhea" id="RHEA-COMP:14480"/>
        <dbReference type="ChEBI" id="CHEBI:15378"/>
        <dbReference type="ChEBI" id="CHEBI:17319"/>
        <dbReference type="ChEBI" id="CHEBI:29947"/>
        <dbReference type="ChEBI" id="CHEBI:32722"/>
        <dbReference type="ChEBI" id="CHEBI:57618"/>
        <dbReference type="ChEBI" id="CHEBI:57844"/>
        <dbReference type="ChEBI" id="CHEBI:59789"/>
        <dbReference type="ChEBI" id="CHEBI:140311"/>
        <dbReference type="EC" id="1.97.1.4"/>
    </reaction>
</comment>
<dbReference type="SFLD" id="SFLDS00029">
    <property type="entry name" value="Radical_SAM"/>
    <property type="match status" value="1"/>
</dbReference>
<dbReference type="PROSITE" id="PS51918">
    <property type="entry name" value="RADICAL_SAM"/>
    <property type="match status" value="1"/>
</dbReference>
<dbReference type="GO" id="GO:0046872">
    <property type="term" value="F:metal ion binding"/>
    <property type="evidence" value="ECO:0007669"/>
    <property type="project" value="UniProtKB-UniRule"/>
</dbReference>
<dbReference type="PANTHER" id="PTHR30352:SF5">
    <property type="entry name" value="PYRUVATE FORMATE-LYASE 1-ACTIVATING ENZYME"/>
    <property type="match status" value="1"/>
</dbReference>
<dbReference type="InterPro" id="IPR001989">
    <property type="entry name" value="Radical_activat_CS"/>
</dbReference>
<dbReference type="GO" id="GO:0043365">
    <property type="term" value="F:[formate-C-acetyltransferase]-activating enzyme activity"/>
    <property type="evidence" value="ECO:0007669"/>
    <property type="project" value="UniProtKB-UniRule"/>
</dbReference>
<evidence type="ECO:0000313" key="12">
    <source>
        <dbReference type="EMBL" id="EEG94031.1"/>
    </source>
</evidence>
<dbReference type="NCBIfam" id="TIGR02493">
    <property type="entry name" value="PFLA"/>
    <property type="match status" value="1"/>
</dbReference>
<evidence type="ECO:0000256" key="5">
    <source>
        <dbReference type="ARBA" id="ARBA00022691"/>
    </source>
</evidence>
<dbReference type="PANTHER" id="PTHR30352">
    <property type="entry name" value="PYRUVATE FORMATE-LYASE-ACTIVATING ENZYME"/>
    <property type="match status" value="1"/>
</dbReference>
<comment type="caution">
    <text evidence="12">The sequence shown here is derived from an EMBL/GenBank/DDBJ whole genome shotgun (WGS) entry which is preliminary data.</text>
</comment>
<accession>C0FTS6</accession>
<evidence type="ECO:0000256" key="9">
    <source>
        <dbReference type="ARBA" id="ARBA00023014"/>
    </source>
</evidence>
<evidence type="ECO:0000256" key="2">
    <source>
        <dbReference type="ARBA" id="ARBA00009777"/>
    </source>
</evidence>
<dbReference type="SUPFAM" id="SSF102114">
    <property type="entry name" value="Radical SAM enzymes"/>
    <property type="match status" value="1"/>
</dbReference>
<dbReference type="PROSITE" id="PS01087">
    <property type="entry name" value="RADICAL_ACTIVATING"/>
    <property type="match status" value="1"/>
</dbReference>